<sequence>MMFEVLQQILPLFVRLVLLELFLLVISQWEEF</sequence>
<evidence type="ECO:0000256" key="1">
    <source>
        <dbReference type="SAM" id="Phobius"/>
    </source>
</evidence>
<dbReference type="Proteomes" id="UP000280834">
    <property type="component" value="Unassembled WGS sequence"/>
</dbReference>
<keyword evidence="3" id="KW-1185">Reference proteome</keyword>
<evidence type="ECO:0000313" key="4">
    <source>
        <dbReference type="WBParaSite" id="BTMF_0000519701-mRNA-1"/>
    </source>
</evidence>
<reference evidence="4" key="1">
    <citation type="submission" date="2017-02" db="UniProtKB">
        <authorList>
            <consortium name="WormBaseParasite"/>
        </authorList>
    </citation>
    <scope>IDENTIFICATION</scope>
</reference>
<dbReference type="WBParaSite" id="BTMF_0000519701-mRNA-1">
    <property type="protein sequence ID" value="BTMF_0000519701-mRNA-1"/>
    <property type="gene ID" value="BTMF_0000519701"/>
</dbReference>
<protein>
    <submittedName>
        <fullName evidence="4">NADH dehydrogenase subunit 1</fullName>
    </submittedName>
</protein>
<keyword evidence="1" id="KW-1133">Transmembrane helix</keyword>
<keyword evidence="1" id="KW-0812">Transmembrane</keyword>
<evidence type="ECO:0000313" key="2">
    <source>
        <dbReference type="EMBL" id="VDO16846.1"/>
    </source>
</evidence>
<reference evidence="2 3" key="2">
    <citation type="submission" date="2018-11" db="EMBL/GenBank/DDBJ databases">
        <authorList>
            <consortium name="Pathogen Informatics"/>
        </authorList>
    </citation>
    <scope>NUCLEOTIDE SEQUENCE [LARGE SCALE GENOMIC DNA]</scope>
</reference>
<gene>
    <name evidence="2" type="ORF">BTMF_LOCUS4482</name>
</gene>
<name>A0A0R3QFP9_9BILA</name>
<feature type="transmembrane region" description="Helical" evidence="1">
    <location>
        <begin position="12"/>
        <end position="29"/>
    </location>
</feature>
<keyword evidence="1" id="KW-0472">Membrane</keyword>
<accession>A0A0R3QFP9</accession>
<proteinExistence type="predicted"/>
<dbReference type="AlphaFoldDB" id="A0A0R3QFP9"/>
<dbReference type="EMBL" id="UZAG01004453">
    <property type="protein sequence ID" value="VDO16846.1"/>
    <property type="molecule type" value="Genomic_DNA"/>
</dbReference>
<evidence type="ECO:0000313" key="3">
    <source>
        <dbReference type="Proteomes" id="UP000280834"/>
    </source>
</evidence>
<organism evidence="4">
    <name type="scientific">Brugia timori</name>
    <dbReference type="NCBI Taxonomy" id="42155"/>
    <lineage>
        <taxon>Eukaryota</taxon>
        <taxon>Metazoa</taxon>
        <taxon>Ecdysozoa</taxon>
        <taxon>Nematoda</taxon>
        <taxon>Chromadorea</taxon>
        <taxon>Rhabditida</taxon>
        <taxon>Spirurina</taxon>
        <taxon>Spiruromorpha</taxon>
        <taxon>Filarioidea</taxon>
        <taxon>Onchocercidae</taxon>
        <taxon>Brugia</taxon>
    </lineage>
</organism>